<dbReference type="Proteomes" id="UP000011922">
    <property type="component" value="Unassembled WGS sequence"/>
</dbReference>
<accession>M5Q351</accession>
<name>M5Q351_DESAF</name>
<evidence type="ECO:0000313" key="1">
    <source>
        <dbReference type="EMBL" id="EMG39046.1"/>
    </source>
</evidence>
<reference evidence="1 2" key="1">
    <citation type="journal article" date="2013" name="Genome Announc.">
        <title>Draft Genome Sequence for Desulfovibrio africanus Strain PCS.</title>
        <authorList>
            <person name="Brown S.D."/>
            <person name="Utturkar S.M."/>
            <person name="Arkin A.P."/>
            <person name="Deutschbauer A.M."/>
            <person name="Elias D.A."/>
            <person name="Hazen T.C."/>
            <person name="Chakraborty R."/>
        </authorList>
    </citation>
    <scope>NUCLEOTIDE SEQUENCE [LARGE SCALE GENOMIC DNA]</scope>
    <source>
        <strain evidence="1 2">PCS</strain>
    </source>
</reference>
<dbReference type="SUPFAM" id="SSF53448">
    <property type="entry name" value="Nucleotide-diphospho-sugar transferases"/>
    <property type="match status" value="1"/>
</dbReference>
<dbReference type="OrthoDB" id="5450115at2"/>
<sequence>MDILFSVITPSRVDRPLALAHAVNSVEAAALEAERLNLLHREQVEHLVGFDGQGGTRPKTLLSASFIDFPRQGHFGNHIRHHLLRAARGRHVLFVDDDNALLPGAFAAYHPHLQNDFIVARIDTSLAFDIPYLPRPDETGSAEAALRQGNIDPLCLCLSRELVVERCRGWNSEGGYESDFLNFRRYFRRARGAVRIDDVVGVYDAGRGLDVQGLNERQRKLV</sequence>
<dbReference type="RefSeq" id="WP_005984084.1">
    <property type="nucleotide sequence ID" value="NZ_AOSV01000003.1"/>
</dbReference>
<gene>
    <name evidence="1" type="ORF">PCS_00688</name>
</gene>
<dbReference type="EMBL" id="AOSV01000003">
    <property type="protein sequence ID" value="EMG39046.1"/>
    <property type="molecule type" value="Genomic_DNA"/>
</dbReference>
<proteinExistence type="predicted"/>
<dbReference type="InterPro" id="IPR029044">
    <property type="entry name" value="Nucleotide-diphossugar_trans"/>
</dbReference>
<dbReference type="PATRIC" id="fig|1262666.3.peg.696"/>
<evidence type="ECO:0008006" key="3">
    <source>
        <dbReference type="Google" id="ProtNLM"/>
    </source>
</evidence>
<organism evidence="1 2">
    <name type="scientific">Desulfocurvibacter africanus PCS</name>
    <dbReference type="NCBI Taxonomy" id="1262666"/>
    <lineage>
        <taxon>Bacteria</taxon>
        <taxon>Pseudomonadati</taxon>
        <taxon>Thermodesulfobacteriota</taxon>
        <taxon>Desulfovibrionia</taxon>
        <taxon>Desulfovibrionales</taxon>
        <taxon>Desulfovibrionaceae</taxon>
        <taxon>Desulfocurvibacter</taxon>
    </lineage>
</organism>
<dbReference type="AlphaFoldDB" id="M5Q351"/>
<protein>
    <recommendedName>
        <fullName evidence="3">Glycosyl transferase family 2</fullName>
    </recommendedName>
</protein>
<evidence type="ECO:0000313" key="2">
    <source>
        <dbReference type="Proteomes" id="UP000011922"/>
    </source>
</evidence>
<comment type="caution">
    <text evidence="1">The sequence shown here is derived from an EMBL/GenBank/DDBJ whole genome shotgun (WGS) entry which is preliminary data.</text>
</comment>